<feature type="compositionally biased region" description="Polar residues" evidence="1">
    <location>
        <begin position="512"/>
        <end position="523"/>
    </location>
</feature>
<dbReference type="EMBL" id="SRPR01000006">
    <property type="protein sequence ID" value="KAG5968372.1"/>
    <property type="molecule type" value="Genomic_DNA"/>
</dbReference>
<feature type="compositionally biased region" description="Low complexity" evidence="1">
    <location>
        <begin position="670"/>
        <end position="686"/>
    </location>
</feature>
<feature type="region of interest" description="Disordered" evidence="1">
    <location>
        <begin position="348"/>
        <end position="431"/>
    </location>
</feature>
<protein>
    <recommendedName>
        <fullName evidence="6">Protamine P1</fullName>
    </recommendedName>
</protein>
<dbReference type="OrthoDB" id="5419922at2759"/>
<proteinExistence type="predicted"/>
<organism evidence="3 5">
    <name type="scientific">Claviceps arundinis</name>
    <dbReference type="NCBI Taxonomy" id="1623583"/>
    <lineage>
        <taxon>Eukaryota</taxon>
        <taxon>Fungi</taxon>
        <taxon>Dikarya</taxon>
        <taxon>Ascomycota</taxon>
        <taxon>Pezizomycotina</taxon>
        <taxon>Sordariomycetes</taxon>
        <taxon>Hypocreomycetidae</taxon>
        <taxon>Hypocreales</taxon>
        <taxon>Clavicipitaceae</taxon>
        <taxon>Claviceps</taxon>
    </lineage>
</organism>
<feature type="compositionally biased region" description="Basic and acidic residues" evidence="1">
    <location>
        <begin position="376"/>
        <end position="385"/>
    </location>
</feature>
<feature type="compositionally biased region" description="Polar residues" evidence="1">
    <location>
        <begin position="136"/>
        <end position="145"/>
    </location>
</feature>
<feature type="compositionally biased region" description="Polar residues" evidence="1">
    <location>
        <begin position="538"/>
        <end position="568"/>
    </location>
</feature>
<evidence type="ECO:0008006" key="6">
    <source>
        <dbReference type="Google" id="ProtNLM"/>
    </source>
</evidence>
<gene>
    <name evidence="3" type="ORF">E4U56_005812</name>
    <name evidence="2" type="ORF">E4U57_006665</name>
</gene>
<feature type="compositionally biased region" description="Basic and acidic residues" evidence="1">
    <location>
        <begin position="92"/>
        <end position="103"/>
    </location>
</feature>
<feature type="region of interest" description="Disordered" evidence="1">
    <location>
        <begin position="670"/>
        <end position="694"/>
    </location>
</feature>
<evidence type="ECO:0000313" key="5">
    <source>
        <dbReference type="Proteomes" id="UP000784919"/>
    </source>
</evidence>
<feature type="compositionally biased region" description="Basic residues" evidence="1">
    <location>
        <begin position="198"/>
        <end position="213"/>
    </location>
</feature>
<feature type="region of interest" description="Disordered" evidence="1">
    <location>
        <begin position="811"/>
        <end position="842"/>
    </location>
</feature>
<sequence>MTAKTNEDWSGGDDLIYYESYCERQDIFYEGSDDEEYRCPSERRLRYEAAGQRFLNGQIPTLISASLEGPFDSATGWTNPWTSKRNKAVVTKTKDRTRSEQRASQRSSTKVHRTQQSKFLSSAGECHLPSPESLKQAPQSQDCSFSRTEKLATVKRWQEKLDNAPSDHDSFWDGDKSNLSPSVKKRRASGAEWLKNAPLKRHKSGVKTRRGKRSSQDNDVDELMSGVPSASFDHAKPYTSPSTRRQLSKPVSRYFSTKATEESDDELSLKKAAAATLSSPVSLQNASGMESCNDSKIPFGDVLSSASAQSTPSRLHHVKRNRQVLDKEDFHQDLSIDDDGTGLEAKCGCPKTSKLPMPECTRGASAETEQESNDNSTRESERDGSPRTSQNFATDLEKTDNSDRCVSSPGENDTAGSSPSPSGSGSQEVSKSSFRYILSRFVPSSPWKRLSQLASSGSSPSASQAPCSQQDNFTVAPATSPDSKSADIPVIEEIANSNSESSCVDGEDGNSEKSTSQAHTSDCGNLHDEQSVLETVHRQASISLGGNTQDAGSNSLVSASQQSPWTNSDELVTISASQQSPWAKSDEFVVSERHVSTLKSTPSYRVLQDDNVMTSQSPWVSHTEPSIQAANPFSEESITPERSANNRAARLRFTTPEPQFCFKPFASFMSPSPGRSRSELSSRSTSKVTARGCQGSLTSVLKRNSSSRRGAEHRVSWAAPLTDLDSSPFMDHETKTITSTEVPRRQRSPPPEAPIADLAKHCDEKFSKHFEAIASRQENGKSCLLADRPIVSTEPPPVAGALSEAGAAFYDDDKNDDKTDIPQGTLDVDDDAGRSTCDRDSEEPLDMMEDMVREMGDFWDPWNIDAELEHARKNESKLLVGVP</sequence>
<dbReference type="Proteomes" id="UP000742024">
    <property type="component" value="Unassembled WGS sequence"/>
</dbReference>
<accession>A0A9P7MXX9</accession>
<feature type="compositionally biased region" description="Low complexity" evidence="1">
    <location>
        <begin position="416"/>
        <end position="431"/>
    </location>
</feature>
<evidence type="ECO:0000313" key="4">
    <source>
        <dbReference type="Proteomes" id="UP000742024"/>
    </source>
</evidence>
<feature type="compositionally biased region" description="Low complexity" evidence="1">
    <location>
        <begin position="491"/>
        <end position="502"/>
    </location>
</feature>
<feature type="compositionally biased region" description="Basic and acidic residues" evidence="1">
    <location>
        <begin position="163"/>
        <end position="176"/>
    </location>
</feature>
<feature type="compositionally biased region" description="Low complexity" evidence="1">
    <location>
        <begin position="450"/>
        <end position="470"/>
    </location>
</feature>
<comment type="caution">
    <text evidence="3">The sequence shown here is derived from an EMBL/GenBank/DDBJ whole genome shotgun (WGS) entry which is preliminary data.</text>
</comment>
<dbReference type="EMBL" id="SRPS01000043">
    <property type="protein sequence ID" value="KAG5972621.1"/>
    <property type="molecule type" value="Genomic_DNA"/>
</dbReference>
<reference evidence="3 4" key="1">
    <citation type="journal article" date="2020" name="bioRxiv">
        <title>Whole genome comparisons of ergot fungi reveals the divergence and evolution of species within the genus Claviceps are the result of varying mechanisms driving genome evolution and host range expansion.</title>
        <authorList>
            <person name="Wyka S.A."/>
            <person name="Mondo S.J."/>
            <person name="Liu M."/>
            <person name="Dettman J."/>
            <person name="Nalam V."/>
            <person name="Broders K.D."/>
        </authorList>
    </citation>
    <scope>NUCLEOTIDE SEQUENCE</scope>
    <source>
        <strain evidence="3">CCC 1102</strain>
        <strain evidence="2 4">LM583</strain>
    </source>
</reference>
<feature type="compositionally biased region" description="Basic and acidic residues" evidence="1">
    <location>
        <begin position="811"/>
        <end position="820"/>
    </location>
</feature>
<evidence type="ECO:0000313" key="2">
    <source>
        <dbReference type="EMBL" id="KAG5968372.1"/>
    </source>
</evidence>
<dbReference type="AlphaFoldDB" id="A0A9P7MXX9"/>
<name>A0A9P7MXX9_9HYPO</name>
<dbReference type="Proteomes" id="UP000784919">
    <property type="component" value="Unassembled WGS sequence"/>
</dbReference>
<evidence type="ECO:0000256" key="1">
    <source>
        <dbReference type="SAM" id="MobiDB-lite"/>
    </source>
</evidence>
<keyword evidence="4" id="KW-1185">Reference proteome</keyword>
<evidence type="ECO:0000313" key="3">
    <source>
        <dbReference type="EMBL" id="KAG5972621.1"/>
    </source>
</evidence>
<feature type="region of interest" description="Disordered" evidence="1">
    <location>
        <begin position="448"/>
        <end position="568"/>
    </location>
</feature>
<feature type="region of interest" description="Disordered" evidence="1">
    <location>
        <begin position="163"/>
        <end position="265"/>
    </location>
</feature>
<feature type="region of interest" description="Disordered" evidence="1">
    <location>
        <begin position="83"/>
        <end position="145"/>
    </location>
</feature>